<gene>
    <name evidence="1" type="ORF">ZEAMMB73_Zm00001d040939</name>
</gene>
<accession>A0A1D6MTJ6</accession>
<proteinExistence type="predicted"/>
<dbReference type="EMBL" id="CM007649">
    <property type="protein sequence ID" value="ONM32211.1"/>
    <property type="molecule type" value="Genomic_DNA"/>
</dbReference>
<protein>
    <submittedName>
        <fullName evidence="1">Uncharacterized protein</fullName>
    </submittedName>
</protein>
<name>A0A1D6MTJ6_MAIZE</name>
<organism evidence="1">
    <name type="scientific">Zea mays</name>
    <name type="common">Maize</name>
    <dbReference type="NCBI Taxonomy" id="4577"/>
    <lineage>
        <taxon>Eukaryota</taxon>
        <taxon>Viridiplantae</taxon>
        <taxon>Streptophyta</taxon>
        <taxon>Embryophyta</taxon>
        <taxon>Tracheophyta</taxon>
        <taxon>Spermatophyta</taxon>
        <taxon>Magnoliopsida</taxon>
        <taxon>Liliopsida</taxon>
        <taxon>Poales</taxon>
        <taxon>Poaceae</taxon>
        <taxon>PACMAD clade</taxon>
        <taxon>Panicoideae</taxon>
        <taxon>Andropogonodae</taxon>
        <taxon>Andropogoneae</taxon>
        <taxon>Tripsacinae</taxon>
        <taxon>Zea</taxon>
    </lineage>
</organism>
<dbReference type="InParanoid" id="A0A1D6MTJ6"/>
<evidence type="ECO:0000313" key="1">
    <source>
        <dbReference type="EMBL" id="ONM32211.1"/>
    </source>
</evidence>
<dbReference type="AlphaFoldDB" id="A0A1D6MTJ6"/>
<reference evidence="1" key="1">
    <citation type="submission" date="2015-12" db="EMBL/GenBank/DDBJ databases">
        <title>Update maize B73 reference genome by single molecule sequencing technologies.</title>
        <authorList>
            <consortium name="Maize Genome Sequencing Project"/>
            <person name="Ware D."/>
        </authorList>
    </citation>
    <scope>NUCLEOTIDE SEQUENCE [LARGE SCALE GENOMIC DNA]</scope>
    <source>
        <tissue evidence="1">Seedling</tissue>
    </source>
</reference>
<sequence length="121" mass="12521">MTSDPPPANAIPHHSHIEPKDHSSLTYTTDAGLEGGGTSATRTLGAAACHQLAHQLEDTHGEIRVVAKVLGSHSEGEGTGAECSCRFGGYVQAAASDMEQESAPKNERVGQVRRVAFTGGG</sequence>